<evidence type="ECO:0000256" key="7">
    <source>
        <dbReference type="RuleBase" id="RU003800"/>
    </source>
</evidence>
<evidence type="ECO:0000259" key="10">
    <source>
        <dbReference type="Pfam" id="PF13090"/>
    </source>
</evidence>
<evidence type="ECO:0000256" key="2">
    <source>
        <dbReference type="ARBA" id="ARBA00022679"/>
    </source>
</evidence>
<dbReference type="Gene3D" id="3.30.1840.10">
    <property type="entry name" value="Polyphosphate kinase middle domain"/>
    <property type="match status" value="1"/>
</dbReference>
<feature type="binding site" evidence="6">
    <location>
        <position position="404"/>
    </location>
    <ligand>
        <name>Mg(2+)</name>
        <dbReference type="ChEBI" id="CHEBI:18420"/>
    </ligand>
</feature>
<comment type="catalytic activity">
    <reaction evidence="6 7">
        <text>[phosphate](n) + ATP = [phosphate](n+1) + ADP</text>
        <dbReference type="Rhea" id="RHEA:19573"/>
        <dbReference type="Rhea" id="RHEA-COMP:9859"/>
        <dbReference type="Rhea" id="RHEA-COMP:14280"/>
        <dbReference type="ChEBI" id="CHEBI:16838"/>
        <dbReference type="ChEBI" id="CHEBI:30616"/>
        <dbReference type="ChEBI" id="CHEBI:456216"/>
        <dbReference type="EC" id="2.7.4.1"/>
    </reaction>
</comment>
<dbReference type="Pfam" id="PF02503">
    <property type="entry name" value="PP_kinase"/>
    <property type="match status" value="1"/>
</dbReference>
<dbReference type="EC" id="2.7.4.1" evidence="6 7"/>
<dbReference type="HAMAP" id="MF_00347">
    <property type="entry name" value="Polyphosphate_kinase"/>
    <property type="match status" value="1"/>
</dbReference>
<dbReference type="Proteomes" id="UP000240621">
    <property type="component" value="Unassembled WGS sequence"/>
</dbReference>
<feature type="domain" description="Polyphosphate kinase N-terminal" evidence="9">
    <location>
        <begin position="12"/>
        <end position="113"/>
    </location>
</feature>
<dbReference type="GO" id="GO:0046872">
    <property type="term" value="F:metal ion binding"/>
    <property type="evidence" value="ECO:0007669"/>
    <property type="project" value="UniProtKB-KW"/>
</dbReference>
<accession>A0A2P8CI54</accession>
<dbReference type="Pfam" id="PF17941">
    <property type="entry name" value="PP_kinase_C_1"/>
    <property type="match status" value="1"/>
</dbReference>
<feature type="active site" description="Phosphohistidine intermediate" evidence="6">
    <location>
        <position position="434"/>
    </location>
</feature>
<keyword evidence="6" id="KW-0479">Metal-binding</keyword>
<dbReference type="PANTHER" id="PTHR30218:SF0">
    <property type="entry name" value="POLYPHOSPHATE KINASE"/>
    <property type="match status" value="1"/>
</dbReference>
<name>A0A2P8CI54_9BACT</name>
<dbReference type="SUPFAM" id="SSF143724">
    <property type="entry name" value="PHP14-like"/>
    <property type="match status" value="1"/>
</dbReference>
<dbReference type="Pfam" id="PF13089">
    <property type="entry name" value="PP_kinase_N"/>
    <property type="match status" value="1"/>
</dbReference>
<evidence type="ECO:0000259" key="9">
    <source>
        <dbReference type="Pfam" id="PF13089"/>
    </source>
</evidence>
<keyword evidence="3 6" id="KW-0547">Nucleotide-binding</keyword>
<dbReference type="Pfam" id="PF13090">
    <property type="entry name" value="PP_kinase_C"/>
    <property type="match status" value="1"/>
</dbReference>
<dbReference type="InterPro" id="IPR041108">
    <property type="entry name" value="PP_kinase_C_1"/>
</dbReference>
<dbReference type="GO" id="GO:0008976">
    <property type="term" value="F:polyphosphate kinase activity"/>
    <property type="evidence" value="ECO:0007669"/>
    <property type="project" value="UniProtKB-UniRule"/>
</dbReference>
<evidence type="ECO:0000259" key="11">
    <source>
        <dbReference type="Pfam" id="PF17941"/>
    </source>
</evidence>
<dbReference type="EMBL" id="PYGC01000002">
    <property type="protein sequence ID" value="PSK84655.1"/>
    <property type="molecule type" value="Genomic_DNA"/>
</dbReference>
<evidence type="ECO:0000313" key="12">
    <source>
        <dbReference type="EMBL" id="PSK84655.1"/>
    </source>
</evidence>
<dbReference type="InterPro" id="IPR003414">
    <property type="entry name" value="PP_kinase"/>
</dbReference>
<evidence type="ECO:0000256" key="1">
    <source>
        <dbReference type="ARBA" id="ARBA00022553"/>
    </source>
</evidence>
<dbReference type="InterPro" id="IPR036830">
    <property type="entry name" value="PP_kinase_middle_dom_sf"/>
</dbReference>
<dbReference type="InterPro" id="IPR024953">
    <property type="entry name" value="PP_kinase_middle"/>
</dbReference>
<dbReference type="NCBIfam" id="NF003917">
    <property type="entry name" value="PRK05443.1-1"/>
    <property type="match status" value="1"/>
</dbReference>
<evidence type="ECO:0000313" key="13">
    <source>
        <dbReference type="Proteomes" id="UP000240621"/>
    </source>
</evidence>
<feature type="domain" description="Polyphosphate kinase C-terminal" evidence="10">
    <location>
        <begin position="502"/>
        <end position="673"/>
    </location>
</feature>
<keyword evidence="1 6" id="KW-0597">Phosphoprotein</keyword>
<proteinExistence type="inferred from homology"/>
<gene>
    <name evidence="6" type="primary">ppk</name>
    <name evidence="12" type="ORF">CLV93_102445</name>
</gene>
<evidence type="ECO:0000256" key="4">
    <source>
        <dbReference type="ARBA" id="ARBA00022777"/>
    </source>
</evidence>
<dbReference type="GO" id="GO:0005524">
    <property type="term" value="F:ATP binding"/>
    <property type="evidence" value="ECO:0007669"/>
    <property type="project" value="UniProtKB-KW"/>
</dbReference>
<protein>
    <recommendedName>
        <fullName evidence="6 7">Polyphosphate kinase</fullName>
        <ecNumber evidence="6 7">2.7.4.1</ecNumber>
    </recommendedName>
    <alternativeName>
        <fullName evidence="6">ATP-polyphosphate phosphotransferase</fullName>
    </alternativeName>
    <alternativeName>
        <fullName evidence="6">Polyphosphoric acid kinase</fullName>
    </alternativeName>
</protein>
<keyword evidence="4 6" id="KW-0418">Kinase</keyword>
<feature type="binding site" evidence="6">
    <location>
        <position position="374"/>
    </location>
    <ligand>
        <name>Mg(2+)</name>
        <dbReference type="ChEBI" id="CHEBI:18420"/>
    </ligand>
</feature>
<dbReference type="SUPFAM" id="SSF56024">
    <property type="entry name" value="Phospholipase D/nuclease"/>
    <property type="match status" value="2"/>
</dbReference>
<feature type="binding site" evidence="6">
    <location>
        <position position="48"/>
    </location>
    <ligand>
        <name>ATP</name>
        <dbReference type="ChEBI" id="CHEBI:30616"/>
    </ligand>
</feature>
<keyword evidence="5 6" id="KW-0067">ATP-binding</keyword>
<dbReference type="PANTHER" id="PTHR30218">
    <property type="entry name" value="POLYPHOSPHATE KINASE"/>
    <property type="match status" value="1"/>
</dbReference>
<dbReference type="Gene3D" id="1.20.58.310">
    <property type="entry name" value="Polyphosphate kinase N-terminal domain"/>
    <property type="match status" value="1"/>
</dbReference>
<keyword evidence="6" id="KW-0460">Magnesium</keyword>
<comment type="PTM">
    <text evidence="6 7">An intermediate of this reaction is the autophosphorylated ppk in which a phosphate is covalently linked to a histidine residue through a N-P bond.</text>
</comment>
<dbReference type="GO" id="GO:0009358">
    <property type="term" value="C:polyphosphate kinase complex"/>
    <property type="evidence" value="ECO:0007669"/>
    <property type="project" value="InterPro"/>
</dbReference>
<sequence length="691" mass="81049">MVTSFMSIEVRNKEISWLSFNERLLQEASKKNVPVIERIKFLGIYSNNLDEFFRVRVAILRRLAMMGRTTMVEGADPREVLDEIERIVVEQGKRFEQIYKGILKELAKDYIYLVNEQELSESQGKFVRDYFLKEVRPRIMPIILKKSLPLPMLGDDAIYMAVELTGKDKTTYALIEVPSDVLPRFIIIPSEDPRGTYIILLEDIIRYELKDLFYMFEFEDIKSYIVKLTRDAELDINDDVAESYVKTVEKSLEKRGQSEPTRFVYDKKLPREFLKILLRKLNFTKDDTIIGGGRIHNFKDFMNFPKVGSKELQYQPISPARHKRILPGKTYLESISEKDLLFHFPYQSFIHFIDLLREASIDPKVTEIKLTVYRVAPDSSVMNALINAARNGKQVTVVLELRARFNEQDNIEWGNILDKENVKVIFGVPGLKVHSKICVINRKEHGEDKLFACIGTGNFHEDTARVFSDHLLCTADPRITREVNYVFDFFERNYKLNRFRHLMVSPFNMRSRIIRMINQEIRNKLEGKEAMFYFKCNNLVDPVIIRKIHDAARAGVDVRLNVRGMFSLLPTPSDQKYTIPCIGLIDRFLEHSRVYFFHNNGHERLFISSSDLMSRNLDRRVEVGAPIYDADLRNEIKKMLEMQWQDNEAARILDNNLVNQLKRTDNETPFKSQMEFYRFIREQHGDYEEGT</sequence>
<dbReference type="Gene3D" id="3.30.870.10">
    <property type="entry name" value="Endonuclease Chain A"/>
    <property type="match status" value="2"/>
</dbReference>
<evidence type="ECO:0000256" key="3">
    <source>
        <dbReference type="ARBA" id="ARBA00022741"/>
    </source>
</evidence>
<reference evidence="12 13" key="1">
    <citation type="submission" date="2018-03" db="EMBL/GenBank/DDBJ databases">
        <title>Genomic Encyclopedia of Archaeal and Bacterial Type Strains, Phase II (KMG-II): from individual species to whole genera.</title>
        <authorList>
            <person name="Goeker M."/>
        </authorList>
    </citation>
    <scope>NUCLEOTIDE SEQUENCE [LARGE SCALE GENOMIC DNA]</scope>
    <source>
        <strain evidence="12 13">DSM 27267</strain>
    </source>
</reference>
<dbReference type="InterPro" id="IPR025198">
    <property type="entry name" value="PPK_N_dom"/>
</dbReference>
<feature type="binding site" evidence="6">
    <location>
        <position position="591"/>
    </location>
    <ligand>
        <name>ATP</name>
        <dbReference type="ChEBI" id="CHEBI:30616"/>
    </ligand>
</feature>
<dbReference type="GO" id="GO:0006799">
    <property type="term" value="P:polyphosphate biosynthetic process"/>
    <property type="evidence" value="ECO:0007669"/>
    <property type="project" value="UniProtKB-UniRule"/>
</dbReference>
<comment type="function">
    <text evidence="6 7">Catalyzes the reversible transfer of the terminal phosphate of ATP to form a long-chain polyphosphate (polyP).</text>
</comment>
<comment type="similarity">
    <text evidence="6 7">Belongs to the polyphosphate kinase 1 (PPK1) family.</text>
</comment>
<organism evidence="12 13">
    <name type="scientific">Prolixibacter denitrificans</name>
    <dbReference type="NCBI Taxonomy" id="1541063"/>
    <lineage>
        <taxon>Bacteria</taxon>
        <taxon>Pseudomonadati</taxon>
        <taxon>Bacteroidota</taxon>
        <taxon>Bacteroidia</taxon>
        <taxon>Marinilabiliales</taxon>
        <taxon>Prolixibacteraceae</taxon>
        <taxon>Prolixibacter</taxon>
    </lineage>
</organism>
<evidence type="ECO:0000256" key="6">
    <source>
        <dbReference type="HAMAP-Rule" id="MF_00347"/>
    </source>
</evidence>
<dbReference type="InterPro" id="IPR025200">
    <property type="entry name" value="PPK_C_dom2"/>
</dbReference>
<evidence type="ECO:0000256" key="5">
    <source>
        <dbReference type="ARBA" id="ARBA00022840"/>
    </source>
</evidence>
<comment type="caution">
    <text evidence="12">The sequence shown here is derived from an EMBL/GenBank/DDBJ whole genome shotgun (WGS) entry which is preliminary data.</text>
</comment>
<dbReference type="AlphaFoldDB" id="A0A2P8CI54"/>
<dbReference type="NCBIfam" id="TIGR03705">
    <property type="entry name" value="poly_P_kin"/>
    <property type="match status" value="1"/>
</dbReference>
<comment type="cofactor">
    <cofactor evidence="6">
        <name>Mg(2+)</name>
        <dbReference type="ChEBI" id="CHEBI:18420"/>
    </cofactor>
</comment>
<evidence type="ECO:0000259" key="8">
    <source>
        <dbReference type="Pfam" id="PF02503"/>
    </source>
</evidence>
<dbReference type="InterPro" id="IPR036832">
    <property type="entry name" value="PPK_N_dom_sf"/>
</dbReference>
<dbReference type="PIRSF" id="PIRSF015589">
    <property type="entry name" value="PP_kinase"/>
    <property type="match status" value="1"/>
</dbReference>
<feature type="domain" description="Polyphosphate kinase C-terminal" evidence="11">
    <location>
        <begin position="332"/>
        <end position="494"/>
    </location>
</feature>
<dbReference type="SUPFAM" id="SSF140356">
    <property type="entry name" value="PPK N-terminal domain-like"/>
    <property type="match status" value="1"/>
</dbReference>
<keyword evidence="2 6" id="KW-0808">Transferase</keyword>
<feature type="domain" description="Polyphosphate kinase middle" evidence="8">
    <location>
        <begin position="123"/>
        <end position="304"/>
    </location>
</feature>
<feature type="binding site" evidence="6">
    <location>
        <position position="563"/>
    </location>
    <ligand>
        <name>ATP</name>
        <dbReference type="ChEBI" id="CHEBI:30616"/>
    </ligand>
</feature>
<comment type="caution">
    <text evidence="6">Lacks conserved residue(s) required for the propagation of feature annotation.</text>
</comment>